<dbReference type="AlphaFoldDB" id="A0A9P7UK70"/>
<dbReference type="RefSeq" id="XP_043001946.1">
    <property type="nucleotide sequence ID" value="XM_043159991.1"/>
</dbReference>
<sequence>MVHRSSDTRLLNNLISHEKDYSKHLSALLDSSHASCNSLTVFAASSPPPTSQLILAIAGSLHSVDDALRGYVAAVERWRQHLADLKDLEDEVGNIIRDREILVTRLLKASTRSKPPSNNNRDSIMSFSHQSSSTLDDPTSMSYLPGSPESTFSTPNKKLQAAQAELQACEAHLAIKERELDHKRSVAVQEGLQARFRALAECGGRWAQIGKDVTVRLLGGQLPNITPDSASPAPQFISSPESKPLPFPMPDLPVIHTPTPIRPLPPTASPLSQSPAPESEISHTSSIAPSQSASQVGTITQTVSSPVHIYSNLEAVDASEGGTVSPAAVPPSPLKRHTLPHRITEEDLRPETSSDDEGGQEPVRVVENPRYRGGGLSASSREVPSSLKKDKGGGIFGSIRGLFHRHPREGSAGSSVGRDEDQDSESGSVGRGRGRRKPLFGVGGKKTTNTNTSWWGDKIDSGSPGRPARPVRRVSEDIIVPPSSTFSTPVRGRVMSMSDVSPVNGSVNVNGKKLKKKGGGSEGPLPIVEESKSREKKKKAKRRRSASLDPGALREDNDDGENIVDLGGRRRDRQDSLVRAEEWVDSQKRQEPQAPAKKASTKKKKQTTAGIGTRLGGKASSSTPVLPSSWAAVHDDVSIVPVEGAGGGLSRSSSTRSRAQSTTTTVTPSSSPKYQSSNSTEHIRILSTVPQPATTSTATKAQRRSSSPVTFSNGSASLMSIVEDVAKANREAWSAGSGLGNTSGLAKSVGGTVKPASLIEVKAPRKLSAKDLEGVVDISCVSKEKVANGSASASLFLPKAPSMAKEDGSVRSLPVTSTATSAAAAHQQQQPARSSSVSRAERKPVAPLRSALKSPTGSNSRAPSPMPPPATAVIPAQPEASTPRIPSGQMIDSNINGKINNEDGDSDVDSISSYETGREVPVPVGAPFTPTLSPPPAQVYSSSRLSPPPPPLPQKQNGLTVSSDISASSGSTIHQGEDGGGEKPRRRKSVRVSLKPQFSPTPPAVDDDPEGLSWYDESTTTRKNSEDQDTPTHERHPDLKQGPSRNQGRKGRNGDYERDMWQDSSEEEEDGDYASARRLLMKGLSRGRKDSKS</sequence>
<feature type="compositionally biased region" description="Basic residues" evidence="1">
    <location>
        <begin position="534"/>
        <end position="545"/>
    </location>
</feature>
<dbReference type="GeneID" id="66072112"/>
<dbReference type="Proteomes" id="UP001049176">
    <property type="component" value="Chromosome 11"/>
</dbReference>
<feature type="region of interest" description="Disordered" evidence="1">
    <location>
        <begin position="259"/>
        <end position="299"/>
    </location>
</feature>
<feature type="compositionally biased region" description="Polar residues" evidence="1">
    <location>
        <begin position="890"/>
        <end position="899"/>
    </location>
</feature>
<protein>
    <submittedName>
        <fullName evidence="2">Uncharacterized protein</fullName>
    </submittedName>
</protein>
<evidence type="ECO:0000256" key="1">
    <source>
        <dbReference type="SAM" id="MobiDB-lite"/>
    </source>
</evidence>
<comment type="caution">
    <text evidence="2">The sequence shown here is derived from an EMBL/GenBank/DDBJ whole genome shotgun (WGS) entry which is preliminary data.</text>
</comment>
<organism evidence="2 3">
    <name type="scientific">Marasmius oreades</name>
    <name type="common">fairy-ring Marasmius</name>
    <dbReference type="NCBI Taxonomy" id="181124"/>
    <lineage>
        <taxon>Eukaryota</taxon>
        <taxon>Fungi</taxon>
        <taxon>Dikarya</taxon>
        <taxon>Basidiomycota</taxon>
        <taxon>Agaricomycotina</taxon>
        <taxon>Agaricomycetes</taxon>
        <taxon>Agaricomycetidae</taxon>
        <taxon>Agaricales</taxon>
        <taxon>Marasmiineae</taxon>
        <taxon>Marasmiaceae</taxon>
        <taxon>Marasmius</taxon>
    </lineage>
</organism>
<name>A0A9P7UK70_9AGAR</name>
<feature type="region of interest" description="Disordered" evidence="1">
    <location>
        <begin position="316"/>
        <end position="626"/>
    </location>
</feature>
<feature type="region of interest" description="Disordered" evidence="1">
    <location>
        <begin position="791"/>
        <end position="1074"/>
    </location>
</feature>
<feature type="compositionally biased region" description="Basic and acidic residues" evidence="1">
    <location>
        <begin position="342"/>
        <end position="352"/>
    </location>
</feature>
<dbReference type="PANTHER" id="PTHR31962">
    <property type="entry name" value="SPHINGOLIPID LONG CHAIN BASE-RESPONSIVE PROTEIN PIL1"/>
    <property type="match status" value="1"/>
</dbReference>
<dbReference type="GO" id="GO:0008289">
    <property type="term" value="F:lipid binding"/>
    <property type="evidence" value="ECO:0007669"/>
    <property type="project" value="TreeGrafter"/>
</dbReference>
<feature type="region of interest" description="Disordered" evidence="1">
    <location>
        <begin position="641"/>
        <end position="713"/>
    </location>
</feature>
<dbReference type="InterPro" id="IPR027267">
    <property type="entry name" value="AH/BAR_dom_sf"/>
</dbReference>
<dbReference type="Gene3D" id="1.20.1270.60">
    <property type="entry name" value="Arfaptin homology (AH) domain/BAR domain"/>
    <property type="match status" value="1"/>
</dbReference>
<dbReference type="GO" id="GO:0005886">
    <property type="term" value="C:plasma membrane"/>
    <property type="evidence" value="ECO:0007669"/>
    <property type="project" value="TreeGrafter"/>
</dbReference>
<dbReference type="GO" id="GO:0006897">
    <property type="term" value="P:endocytosis"/>
    <property type="evidence" value="ECO:0007669"/>
    <property type="project" value="TreeGrafter"/>
</dbReference>
<feature type="compositionally biased region" description="Low complexity" evidence="1">
    <location>
        <begin position="816"/>
        <end position="836"/>
    </location>
</feature>
<dbReference type="EMBL" id="CM032191">
    <property type="protein sequence ID" value="KAG7085475.1"/>
    <property type="molecule type" value="Genomic_DNA"/>
</dbReference>
<keyword evidence="3" id="KW-1185">Reference proteome</keyword>
<gene>
    <name evidence="2" type="ORF">E1B28_003036</name>
</gene>
<dbReference type="InterPro" id="IPR028245">
    <property type="entry name" value="PIL1/LSP1"/>
</dbReference>
<feature type="compositionally biased region" description="Basic and acidic residues" evidence="1">
    <location>
        <begin position="1019"/>
        <end position="1039"/>
    </location>
</feature>
<feature type="compositionally biased region" description="Polar residues" evidence="1">
    <location>
        <begin position="688"/>
        <end position="713"/>
    </location>
</feature>
<accession>A0A9P7UK70</accession>
<dbReference type="PANTHER" id="PTHR31962:SF1">
    <property type="entry name" value="SPHINGOLIPID LONG CHAIN BASE-RESPONSIVE PROTEIN PIL1"/>
    <property type="match status" value="1"/>
</dbReference>
<reference evidence="2" key="1">
    <citation type="journal article" date="2021" name="Genome Biol. Evol.">
        <title>The assembled and annotated genome of the fairy-ring fungus Marasmius oreades.</title>
        <authorList>
            <person name="Hiltunen M."/>
            <person name="Ament-Velasquez S.L."/>
            <person name="Johannesson H."/>
        </authorList>
    </citation>
    <scope>NUCLEOTIDE SEQUENCE</scope>
    <source>
        <strain evidence="2">03SP1</strain>
    </source>
</reference>
<feature type="compositionally biased region" description="Polar residues" evidence="1">
    <location>
        <begin position="269"/>
        <end position="299"/>
    </location>
</feature>
<feature type="compositionally biased region" description="Low complexity" evidence="1">
    <location>
        <begin position="650"/>
        <end position="679"/>
    </location>
</feature>
<evidence type="ECO:0000313" key="2">
    <source>
        <dbReference type="EMBL" id="KAG7085475.1"/>
    </source>
</evidence>
<feature type="compositionally biased region" description="Basic and acidic residues" evidence="1">
    <location>
        <begin position="567"/>
        <end position="591"/>
    </location>
</feature>
<feature type="compositionally biased region" description="Basic and acidic residues" evidence="1">
    <location>
        <begin position="1052"/>
        <end position="1061"/>
    </location>
</feature>
<feature type="region of interest" description="Disordered" evidence="1">
    <location>
        <begin position="111"/>
        <end position="159"/>
    </location>
</feature>
<feature type="compositionally biased region" description="Low complexity" evidence="1">
    <location>
        <begin position="501"/>
        <end position="511"/>
    </location>
</feature>
<dbReference type="OrthoDB" id="3358861at2759"/>
<proteinExistence type="predicted"/>
<dbReference type="GO" id="GO:0036286">
    <property type="term" value="C:eisosome filament"/>
    <property type="evidence" value="ECO:0007669"/>
    <property type="project" value="TreeGrafter"/>
</dbReference>
<feature type="compositionally biased region" description="Polar residues" evidence="1">
    <location>
        <begin position="111"/>
        <end position="157"/>
    </location>
</feature>
<feature type="compositionally biased region" description="Polar residues" evidence="1">
    <location>
        <begin position="853"/>
        <end position="862"/>
    </location>
</feature>
<feature type="compositionally biased region" description="Low complexity" evidence="1">
    <location>
        <begin position="962"/>
        <end position="971"/>
    </location>
</feature>
<evidence type="ECO:0000313" key="3">
    <source>
        <dbReference type="Proteomes" id="UP001049176"/>
    </source>
</evidence>
<dbReference type="GO" id="GO:0070941">
    <property type="term" value="P:eisosome assembly"/>
    <property type="evidence" value="ECO:0007669"/>
    <property type="project" value="TreeGrafter"/>
</dbReference>
<dbReference type="KEGG" id="more:E1B28_003036"/>